<evidence type="ECO:0000313" key="3">
    <source>
        <dbReference type="Proteomes" id="UP001396334"/>
    </source>
</evidence>
<feature type="compositionally biased region" description="Basic and acidic residues" evidence="1">
    <location>
        <begin position="41"/>
        <end position="79"/>
    </location>
</feature>
<sequence length="79" mass="8965">MSYQSMPRQVQISKEAQVNKDELPVDASTSPDVVASPTKSTKFDKNKEAEKEDEPVQKIEELEPIPHQESNHKDSKNSR</sequence>
<organism evidence="2 3">
    <name type="scientific">Hibiscus sabdariffa</name>
    <name type="common">roselle</name>
    <dbReference type="NCBI Taxonomy" id="183260"/>
    <lineage>
        <taxon>Eukaryota</taxon>
        <taxon>Viridiplantae</taxon>
        <taxon>Streptophyta</taxon>
        <taxon>Embryophyta</taxon>
        <taxon>Tracheophyta</taxon>
        <taxon>Spermatophyta</taxon>
        <taxon>Magnoliopsida</taxon>
        <taxon>eudicotyledons</taxon>
        <taxon>Gunneridae</taxon>
        <taxon>Pentapetalae</taxon>
        <taxon>rosids</taxon>
        <taxon>malvids</taxon>
        <taxon>Malvales</taxon>
        <taxon>Malvaceae</taxon>
        <taxon>Malvoideae</taxon>
        <taxon>Hibiscus</taxon>
    </lineage>
</organism>
<evidence type="ECO:0000313" key="2">
    <source>
        <dbReference type="EMBL" id="KAK8980689.1"/>
    </source>
</evidence>
<protein>
    <submittedName>
        <fullName evidence="2">Uncharacterized protein</fullName>
    </submittedName>
</protein>
<feature type="region of interest" description="Disordered" evidence="1">
    <location>
        <begin position="1"/>
        <end position="79"/>
    </location>
</feature>
<dbReference type="Proteomes" id="UP001396334">
    <property type="component" value="Unassembled WGS sequence"/>
</dbReference>
<keyword evidence="3" id="KW-1185">Reference proteome</keyword>
<reference evidence="2 3" key="1">
    <citation type="journal article" date="2024" name="G3 (Bethesda)">
        <title>Genome assembly of Hibiscus sabdariffa L. provides insights into metabolisms of medicinal natural products.</title>
        <authorList>
            <person name="Kim T."/>
        </authorList>
    </citation>
    <scope>NUCLEOTIDE SEQUENCE [LARGE SCALE GENOMIC DNA]</scope>
    <source>
        <strain evidence="2">TK-2024</strain>
        <tissue evidence="2">Old leaves</tissue>
    </source>
</reference>
<gene>
    <name evidence="2" type="ORF">V6N11_073004</name>
</gene>
<feature type="compositionally biased region" description="Polar residues" evidence="1">
    <location>
        <begin position="1"/>
        <end position="16"/>
    </location>
</feature>
<proteinExistence type="predicted"/>
<accession>A0ABR2NX43</accession>
<name>A0ABR2NX43_9ROSI</name>
<evidence type="ECO:0000256" key="1">
    <source>
        <dbReference type="SAM" id="MobiDB-lite"/>
    </source>
</evidence>
<dbReference type="EMBL" id="JBBPBN010000092">
    <property type="protein sequence ID" value="KAK8980689.1"/>
    <property type="molecule type" value="Genomic_DNA"/>
</dbReference>
<comment type="caution">
    <text evidence="2">The sequence shown here is derived from an EMBL/GenBank/DDBJ whole genome shotgun (WGS) entry which is preliminary data.</text>
</comment>